<dbReference type="InterPro" id="IPR044810">
    <property type="entry name" value="WRKY_plant"/>
</dbReference>
<evidence type="ECO:0000256" key="4">
    <source>
        <dbReference type="ARBA" id="ARBA00023163"/>
    </source>
</evidence>
<feature type="compositionally biased region" description="Low complexity" evidence="8">
    <location>
        <begin position="308"/>
        <end position="329"/>
    </location>
</feature>
<feature type="domain" description="WRKY" evidence="9">
    <location>
        <begin position="227"/>
        <end position="293"/>
    </location>
</feature>
<dbReference type="GO" id="GO:0005634">
    <property type="term" value="C:nucleus"/>
    <property type="evidence" value="ECO:0007669"/>
    <property type="project" value="UniProtKB-SubCell"/>
</dbReference>
<evidence type="ECO:0000256" key="6">
    <source>
        <dbReference type="ARBA" id="ARBA00059805"/>
    </source>
</evidence>
<reference evidence="10" key="2">
    <citation type="submission" date="2021-02" db="EMBL/GenBank/DDBJ databases">
        <authorList>
            <person name="Kimball J.A."/>
            <person name="Haas M.W."/>
            <person name="Macchietto M."/>
            <person name="Kono T."/>
            <person name="Duquette J."/>
            <person name="Shao M."/>
        </authorList>
    </citation>
    <scope>NUCLEOTIDE SEQUENCE</scope>
    <source>
        <tissue evidence="10">Fresh leaf tissue</tissue>
    </source>
</reference>
<name>A0A8J5V4X5_ZIZPA</name>
<dbReference type="SMART" id="SM00774">
    <property type="entry name" value="WRKY"/>
    <property type="match status" value="1"/>
</dbReference>
<dbReference type="FunFam" id="2.20.25.80:FF:000005">
    <property type="entry name" value="probable WRKY transcription factor 14"/>
    <property type="match status" value="1"/>
</dbReference>
<evidence type="ECO:0000256" key="7">
    <source>
        <dbReference type="ARBA" id="ARBA00060761"/>
    </source>
</evidence>
<evidence type="ECO:0000313" key="11">
    <source>
        <dbReference type="Proteomes" id="UP000729402"/>
    </source>
</evidence>
<dbReference type="GO" id="GO:0000976">
    <property type="term" value="F:transcription cis-regulatory region binding"/>
    <property type="evidence" value="ECO:0007669"/>
    <property type="project" value="TreeGrafter"/>
</dbReference>
<dbReference type="AlphaFoldDB" id="A0A8J5V4X5"/>
<dbReference type="Pfam" id="PF03106">
    <property type="entry name" value="WRKY"/>
    <property type="match status" value="1"/>
</dbReference>
<dbReference type="OrthoDB" id="1937086at2759"/>
<dbReference type="InterPro" id="IPR003657">
    <property type="entry name" value="WRKY_dom"/>
</dbReference>
<feature type="region of interest" description="Disordered" evidence="8">
    <location>
        <begin position="284"/>
        <end position="355"/>
    </location>
</feature>
<evidence type="ECO:0000256" key="3">
    <source>
        <dbReference type="ARBA" id="ARBA00023125"/>
    </source>
</evidence>
<evidence type="ECO:0000256" key="8">
    <source>
        <dbReference type="SAM" id="MobiDB-lite"/>
    </source>
</evidence>
<comment type="similarity">
    <text evidence="7">Belongs to the WRKY group II-e family.</text>
</comment>
<organism evidence="10 11">
    <name type="scientific">Zizania palustris</name>
    <name type="common">Northern wild rice</name>
    <dbReference type="NCBI Taxonomy" id="103762"/>
    <lineage>
        <taxon>Eukaryota</taxon>
        <taxon>Viridiplantae</taxon>
        <taxon>Streptophyta</taxon>
        <taxon>Embryophyta</taxon>
        <taxon>Tracheophyta</taxon>
        <taxon>Spermatophyta</taxon>
        <taxon>Magnoliopsida</taxon>
        <taxon>Liliopsida</taxon>
        <taxon>Poales</taxon>
        <taxon>Poaceae</taxon>
        <taxon>BOP clade</taxon>
        <taxon>Oryzoideae</taxon>
        <taxon>Oryzeae</taxon>
        <taxon>Zizaniinae</taxon>
        <taxon>Zizania</taxon>
    </lineage>
</organism>
<evidence type="ECO:0000259" key="9">
    <source>
        <dbReference type="PROSITE" id="PS50811"/>
    </source>
</evidence>
<proteinExistence type="inferred from homology"/>
<sequence length="499" mass="51504">MEGEQVGDLADIVRAGGATAAVGGGDAGSCSTPSTTGTTTKWQQLPAETMLFPLPPSSSADGSGLSGGADGFGDPFAVLPDHFGGDYPCSSAGAGDFFDAVTGAMDVGAMAMGAGFFHVVVGSCDGGGGGRGVDGGGVLAGMRRPILPRGMHMPAVSPRAIRPYPVMGAGEAVKLGAPMTGHPCAFTAAAGLHMSSSPCAGGIKRRKNQARKVVCIPAPAAAGGRTSGEVVPSDLWAWRKYGQKPIKGSPYPRGYYRCSSSKGCAARKQVERSRTDPNMLVITYTSEHNHPWPTQRNALAGSTRSYHAKNSSSSSGSSTSSGASKNNYSHGHRKTTVKPEPPHDQAAATAAATTSTTAAMETAAAAGSNAPQTVPVKAEAAAMVGSSEILAEEKSMEDYSSVAVNHSDLMPQMFSQSYRPMIPEAAGHHDDFFTDLAELDSDPMSLFFSKEYMATKPGDDPDKENAIGSKELDPAYMLDWSTTAVSTAWNSFMQGEGGL</sequence>
<evidence type="ECO:0000256" key="5">
    <source>
        <dbReference type="ARBA" id="ARBA00023242"/>
    </source>
</evidence>
<comment type="function">
    <text evidence="6">Transcription factor. Interacts specifically with the W box (5'-(T)TGAC[CT]-3'), a frequently occurring elicitor-responsive cis-acting element.</text>
</comment>
<keyword evidence="11" id="KW-1185">Reference proteome</keyword>
<protein>
    <recommendedName>
        <fullName evidence="9">WRKY domain-containing protein</fullName>
    </recommendedName>
</protein>
<keyword evidence="4" id="KW-0804">Transcription</keyword>
<dbReference type="EMBL" id="JAAALK010000287">
    <property type="protein sequence ID" value="KAG8059762.1"/>
    <property type="molecule type" value="Genomic_DNA"/>
</dbReference>
<keyword evidence="5" id="KW-0539">Nucleus</keyword>
<comment type="subcellular location">
    <subcellularLocation>
        <location evidence="1">Nucleus</location>
    </subcellularLocation>
</comment>
<keyword evidence="2" id="KW-0805">Transcription regulation</keyword>
<gene>
    <name evidence="10" type="ORF">GUJ93_ZPchr0002g24567</name>
</gene>
<comment type="caution">
    <text evidence="10">The sequence shown here is derived from an EMBL/GenBank/DDBJ whole genome shotgun (WGS) entry which is preliminary data.</text>
</comment>
<evidence type="ECO:0000256" key="2">
    <source>
        <dbReference type="ARBA" id="ARBA00023015"/>
    </source>
</evidence>
<accession>A0A8J5V4X5</accession>
<dbReference type="PANTHER" id="PTHR32096">
    <property type="entry name" value="WRKY TRANSCRIPTION FACTOR 30-RELATED-RELATED"/>
    <property type="match status" value="1"/>
</dbReference>
<keyword evidence="3" id="KW-0238">DNA-binding</keyword>
<evidence type="ECO:0000256" key="1">
    <source>
        <dbReference type="ARBA" id="ARBA00004123"/>
    </source>
</evidence>
<feature type="compositionally biased region" description="Polar residues" evidence="8">
    <location>
        <begin position="292"/>
        <end position="304"/>
    </location>
</feature>
<evidence type="ECO:0000313" key="10">
    <source>
        <dbReference type="EMBL" id="KAG8059762.1"/>
    </source>
</evidence>
<dbReference type="PANTHER" id="PTHR32096:SF18">
    <property type="entry name" value="DISEASE RESISTANCE PROTEIN RRS1B-RELATED"/>
    <property type="match status" value="1"/>
</dbReference>
<dbReference type="PROSITE" id="PS50811">
    <property type="entry name" value="WRKY"/>
    <property type="match status" value="1"/>
</dbReference>
<feature type="compositionally biased region" description="Low complexity" evidence="8">
    <location>
        <begin position="28"/>
        <end position="39"/>
    </location>
</feature>
<dbReference type="Proteomes" id="UP000729402">
    <property type="component" value="Unassembled WGS sequence"/>
</dbReference>
<feature type="region of interest" description="Disordered" evidence="8">
    <location>
        <begin position="20"/>
        <end position="39"/>
    </location>
</feature>
<dbReference type="GO" id="GO:0003700">
    <property type="term" value="F:DNA-binding transcription factor activity"/>
    <property type="evidence" value="ECO:0007669"/>
    <property type="project" value="InterPro"/>
</dbReference>
<feature type="compositionally biased region" description="Low complexity" evidence="8">
    <location>
        <begin position="346"/>
        <end position="355"/>
    </location>
</feature>
<reference evidence="10" key="1">
    <citation type="journal article" date="2021" name="bioRxiv">
        <title>Whole Genome Assembly and Annotation of Northern Wild Rice, Zizania palustris L., Supports a Whole Genome Duplication in the Zizania Genus.</title>
        <authorList>
            <person name="Haas M."/>
            <person name="Kono T."/>
            <person name="Macchietto M."/>
            <person name="Millas R."/>
            <person name="McGilp L."/>
            <person name="Shao M."/>
            <person name="Duquette J."/>
            <person name="Hirsch C.N."/>
            <person name="Kimball J."/>
        </authorList>
    </citation>
    <scope>NUCLEOTIDE SEQUENCE</scope>
    <source>
        <tissue evidence="10">Fresh leaf tissue</tissue>
    </source>
</reference>